<dbReference type="Proteomes" id="UP000593605">
    <property type="component" value="Chromosome"/>
</dbReference>
<evidence type="ECO:0000313" key="2">
    <source>
        <dbReference type="Proteomes" id="UP000593605"/>
    </source>
</evidence>
<dbReference type="KEGG" id="civ:IMZ16_10280"/>
<dbReference type="EMBL" id="CP063145">
    <property type="protein sequence ID" value="QOR74908.1"/>
    <property type="molecule type" value="Genomic_DNA"/>
</dbReference>
<protein>
    <submittedName>
        <fullName evidence="1">GLPGLI family protein</fullName>
    </submittedName>
</protein>
<dbReference type="InterPro" id="IPR005901">
    <property type="entry name" value="GLPGLI"/>
</dbReference>
<dbReference type="Pfam" id="PF09697">
    <property type="entry name" value="Porph_ging"/>
    <property type="match status" value="1"/>
</dbReference>
<name>A0A7M1T4U2_9FLAO</name>
<evidence type="ECO:0000313" key="1">
    <source>
        <dbReference type="EMBL" id="QOR74908.1"/>
    </source>
</evidence>
<accession>A0A7M1T4U2</accession>
<reference evidence="1 2" key="1">
    <citation type="submission" date="2020-10" db="EMBL/GenBank/DDBJ databases">
        <title>Complete genome of Cruoricapor ignavus strain M1214 isolated from the blood culture of a febrile patient.</title>
        <authorList>
            <person name="Guglielmino C.J.D."/>
        </authorList>
    </citation>
    <scope>NUCLEOTIDE SEQUENCE [LARGE SCALE GENOMIC DNA]</scope>
    <source>
        <strain evidence="1 2">M1214</strain>
    </source>
</reference>
<dbReference type="NCBIfam" id="TIGR01200">
    <property type="entry name" value="GLPGLI"/>
    <property type="match status" value="1"/>
</dbReference>
<organism evidence="1 2">
    <name type="scientific">Cruoricaptor ignavus</name>
    <dbReference type="NCBI Taxonomy" id="1118202"/>
    <lineage>
        <taxon>Bacteria</taxon>
        <taxon>Pseudomonadati</taxon>
        <taxon>Bacteroidota</taxon>
        <taxon>Flavobacteriia</taxon>
        <taxon>Flavobacteriales</taxon>
        <taxon>Weeksellaceae</taxon>
        <taxon>Cruoricaptor</taxon>
    </lineage>
</organism>
<dbReference type="AlphaFoldDB" id="A0A7M1T4U2"/>
<sequence length="290" mass="34052">MNKNIKQVLTLVMSMFLTTSYFSQSYKFLYEMSWKPSKTSIAYNKELTSLTFDENNNSYFQAYDNFRKDSLKTKIIIDYEKSQVKGSLRIPSSDRDAKFRSLIIKRNAEKDVIQEETFFTKTFSIRFPCKIVWNLKNEKPTEKIMGYDVKKATCNFGGRKWIAFYTSEIPIQDGPYKFSGLPGLILKILDSKEDYIFEIKGITKEVNDLKYRNFGNGKPVELSPVRWETFLKKYKEQPSMILENLNTTQTTYVINGKDVSSRDVKDEYNKKEWLAFKNFENPIEVEPSCK</sequence>
<proteinExistence type="predicted"/>
<gene>
    <name evidence="1" type="ORF">IMZ16_10280</name>
</gene>